<dbReference type="EMBL" id="JAPFFL010000019">
    <property type="protein sequence ID" value="KAJ6671793.1"/>
    <property type="molecule type" value="Genomic_DNA"/>
</dbReference>
<evidence type="ECO:0000313" key="2">
    <source>
        <dbReference type="Proteomes" id="UP001151529"/>
    </source>
</evidence>
<keyword evidence="2" id="KW-1185">Reference proteome</keyword>
<dbReference type="OrthoDB" id="294702at2759"/>
<proteinExistence type="predicted"/>
<dbReference type="InterPro" id="IPR029058">
    <property type="entry name" value="AB_hydrolase_fold"/>
</dbReference>
<accession>A0A9Q0SCA0</accession>
<reference evidence="1" key="2">
    <citation type="journal article" date="2023" name="Int. J. Mol. Sci.">
        <title>De Novo Assembly and Annotation of 11 Diverse Shrub Willow (Salix) Genomes Reveals Novel Gene Organization in Sex-Linked Regions.</title>
        <authorList>
            <person name="Hyden B."/>
            <person name="Feng K."/>
            <person name="Yates T.B."/>
            <person name="Jawdy S."/>
            <person name="Cereghino C."/>
            <person name="Smart L.B."/>
            <person name="Muchero W."/>
        </authorList>
    </citation>
    <scope>NUCLEOTIDE SEQUENCE [LARGE SCALE GENOMIC DNA]</scope>
    <source>
        <tissue evidence="1">Shoot tip</tissue>
    </source>
</reference>
<dbReference type="SUPFAM" id="SSF53474">
    <property type="entry name" value="alpha/beta-Hydrolases"/>
    <property type="match status" value="1"/>
</dbReference>
<evidence type="ECO:0000313" key="1">
    <source>
        <dbReference type="EMBL" id="KAJ6671793.1"/>
    </source>
</evidence>
<dbReference type="Proteomes" id="UP001151529">
    <property type="component" value="Chromosome 9"/>
</dbReference>
<dbReference type="Gene3D" id="3.40.50.1820">
    <property type="entry name" value="alpha/beta hydrolase"/>
    <property type="match status" value="1"/>
</dbReference>
<name>A0A9Q0SCA0_SALVM</name>
<organism evidence="1 2">
    <name type="scientific">Salix viminalis</name>
    <name type="common">Common osier</name>
    <name type="synonym">Basket willow</name>
    <dbReference type="NCBI Taxonomy" id="40686"/>
    <lineage>
        <taxon>Eukaryota</taxon>
        <taxon>Viridiplantae</taxon>
        <taxon>Streptophyta</taxon>
        <taxon>Embryophyta</taxon>
        <taxon>Tracheophyta</taxon>
        <taxon>Spermatophyta</taxon>
        <taxon>Magnoliopsida</taxon>
        <taxon>eudicotyledons</taxon>
        <taxon>Gunneridae</taxon>
        <taxon>Pentapetalae</taxon>
        <taxon>rosids</taxon>
        <taxon>fabids</taxon>
        <taxon>Malpighiales</taxon>
        <taxon>Salicaceae</taxon>
        <taxon>Saliceae</taxon>
        <taxon>Salix</taxon>
    </lineage>
</organism>
<protein>
    <submittedName>
        <fullName evidence="1">HYDROLASE ALPHA/BETA FOLD FAMILY PROTEIN EXPRESSED-RELATED</fullName>
    </submittedName>
</protein>
<dbReference type="PANTHER" id="PTHR45763">
    <property type="entry name" value="HYDROLASE, ALPHA/BETA FOLD FAMILY PROTEIN, EXPRESSED-RELATED"/>
    <property type="match status" value="1"/>
</dbReference>
<keyword evidence="1" id="KW-0378">Hydrolase</keyword>
<dbReference type="AlphaFoldDB" id="A0A9Q0SCA0"/>
<sequence>MALVASQELILELRICFLSFDRAGYGESDPNLHGRQAIPLGDASDIYHTGMKIELAGAALVVPIVNYWWPSFPAHLSREAYKRQLQRDQWKLRIAHYVPGLLYWWMSQKWFPSSSSYVEVVPEVYGNRDKQILKKMSGTLTHNQNECFLFFPDCMTMIRQQGVVESLHRDLMVGFGNWEFDPMELSNPFPNIESFVHIWQGFEDPLVPVKLQQYVCRKQQWIRYHEVAGGGHLIMCDTNLFEAILRELLLPSSV</sequence>
<gene>
    <name evidence="1" type="ORF">OIU85_015530</name>
</gene>
<reference evidence="1" key="1">
    <citation type="submission" date="2022-11" db="EMBL/GenBank/DDBJ databases">
        <authorList>
            <person name="Hyden B.L."/>
            <person name="Feng K."/>
            <person name="Yates T."/>
            <person name="Jawdy S."/>
            <person name="Smart L.B."/>
            <person name="Muchero W."/>
        </authorList>
    </citation>
    <scope>NUCLEOTIDE SEQUENCE</scope>
    <source>
        <tissue evidence="1">Shoot tip</tissue>
    </source>
</reference>
<dbReference type="GO" id="GO:0016787">
    <property type="term" value="F:hydrolase activity"/>
    <property type="evidence" value="ECO:0007669"/>
    <property type="project" value="UniProtKB-KW"/>
</dbReference>
<comment type="caution">
    <text evidence="1">The sequence shown here is derived from an EMBL/GenBank/DDBJ whole genome shotgun (WGS) entry which is preliminary data.</text>
</comment>
<dbReference type="PANTHER" id="PTHR45763:SF28">
    <property type="entry name" value="ALPHA_BETA-HYDROLASES SUPERFAMILY PROTEIN"/>
    <property type="match status" value="1"/>
</dbReference>